<evidence type="ECO:0000256" key="3">
    <source>
        <dbReference type="ARBA" id="ARBA00004647"/>
    </source>
</evidence>
<keyword evidence="8" id="KW-0498">Mitosis</keyword>
<keyword evidence="12" id="KW-0137">Centromere</keyword>
<dbReference type="Proteomes" id="UP001152759">
    <property type="component" value="Chromosome 2"/>
</dbReference>
<keyword evidence="7" id="KW-0677">Repeat</keyword>
<feature type="region of interest" description="Disordered" evidence="14">
    <location>
        <begin position="805"/>
        <end position="833"/>
    </location>
</feature>
<feature type="compositionally biased region" description="Polar residues" evidence="14">
    <location>
        <begin position="1819"/>
        <end position="1828"/>
    </location>
</feature>
<comment type="similarity">
    <text evidence="13">Belongs to the TOG/XMAP215 family.</text>
</comment>
<dbReference type="GO" id="GO:0051010">
    <property type="term" value="F:microtubule plus-end binding"/>
    <property type="evidence" value="ECO:0007669"/>
    <property type="project" value="InterPro"/>
</dbReference>
<name>A0A9P0EZA4_BEMTA</name>
<dbReference type="GO" id="GO:0000776">
    <property type="term" value="C:kinetochore"/>
    <property type="evidence" value="ECO:0007669"/>
    <property type="project" value="UniProtKB-KW"/>
</dbReference>
<feature type="compositionally biased region" description="Polar residues" evidence="14">
    <location>
        <begin position="1436"/>
        <end position="1447"/>
    </location>
</feature>
<evidence type="ECO:0000313" key="16">
    <source>
        <dbReference type="EMBL" id="CAH0385319.1"/>
    </source>
</evidence>
<evidence type="ECO:0000256" key="11">
    <source>
        <dbReference type="ARBA" id="ARBA00023306"/>
    </source>
</evidence>
<evidence type="ECO:0000259" key="15">
    <source>
        <dbReference type="SMART" id="SM01349"/>
    </source>
</evidence>
<proteinExistence type="inferred from homology"/>
<dbReference type="InterPro" id="IPR016024">
    <property type="entry name" value="ARM-type_fold"/>
</dbReference>
<dbReference type="Gene3D" id="1.25.10.10">
    <property type="entry name" value="Leucine-rich Repeat Variant"/>
    <property type="match status" value="5"/>
</dbReference>
<keyword evidence="11" id="KW-0131">Cell cycle</keyword>
<feature type="region of interest" description="Disordered" evidence="14">
    <location>
        <begin position="1078"/>
        <end position="1151"/>
    </location>
</feature>
<keyword evidence="10" id="KW-0206">Cytoskeleton</keyword>
<dbReference type="GO" id="GO:0051301">
    <property type="term" value="P:cell division"/>
    <property type="evidence" value="ECO:0007669"/>
    <property type="project" value="UniProtKB-KW"/>
</dbReference>
<gene>
    <name evidence="16" type="ORF">BEMITA_LOCUS4558</name>
</gene>
<evidence type="ECO:0000256" key="10">
    <source>
        <dbReference type="ARBA" id="ARBA00023212"/>
    </source>
</evidence>
<dbReference type="FunFam" id="1.25.10.10:FF:000019">
    <property type="entry name" value="Cytoskeleton-associated protein 5"/>
    <property type="match status" value="1"/>
</dbReference>
<dbReference type="InterPro" id="IPR024395">
    <property type="entry name" value="CLASP_N_dom"/>
</dbReference>
<feature type="compositionally biased region" description="Low complexity" evidence="14">
    <location>
        <begin position="1114"/>
        <end position="1127"/>
    </location>
</feature>
<feature type="region of interest" description="Disordered" evidence="14">
    <location>
        <begin position="561"/>
        <end position="580"/>
    </location>
</feature>
<dbReference type="FunFam" id="1.25.10.10:FF:000068">
    <property type="entry name" value="cytoskeleton-associated protein 5 isoform X1"/>
    <property type="match status" value="1"/>
</dbReference>
<feature type="domain" description="TOG" evidence="15">
    <location>
        <begin position="1172"/>
        <end position="1411"/>
    </location>
</feature>
<evidence type="ECO:0000256" key="5">
    <source>
        <dbReference type="ARBA" id="ARBA00022490"/>
    </source>
</evidence>
<dbReference type="InterPro" id="IPR048491">
    <property type="entry name" value="XMAP215_CLASP_TOG"/>
</dbReference>
<feature type="compositionally biased region" description="Polar residues" evidence="14">
    <location>
        <begin position="1141"/>
        <end position="1151"/>
    </location>
</feature>
<feature type="compositionally biased region" description="Basic and acidic residues" evidence="14">
    <location>
        <begin position="1803"/>
        <end position="1818"/>
    </location>
</feature>
<dbReference type="GO" id="GO:0030951">
    <property type="term" value="P:establishment or maintenance of microtubule cytoskeleton polarity"/>
    <property type="evidence" value="ECO:0007669"/>
    <property type="project" value="InterPro"/>
</dbReference>
<feature type="region of interest" description="Disordered" evidence="14">
    <location>
        <begin position="1408"/>
        <end position="1470"/>
    </location>
</feature>
<dbReference type="GO" id="GO:0051231">
    <property type="term" value="P:spindle elongation"/>
    <property type="evidence" value="ECO:0007669"/>
    <property type="project" value="UniProtKB-ARBA"/>
</dbReference>
<evidence type="ECO:0000256" key="9">
    <source>
        <dbReference type="ARBA" id="ARBA00022838"/>
    </source>
</evidence>
<evidence type="ECO:0000256" key="2">
    <source>
        <dbReference type="ARBA" id="ARBA00004629"/>
    </source>
</evidence>
<feature type="region of interest" description="Disordered" evidence="14">
    <location>
        <begin position="508"/>
        <end position="536"/>
    </location>
</feature>
<dbReference type="EMBL" id="OU963863">
    <property type="protein sequence ID" value="CAH0385319.1"/>
    <property type="molecule type" value="Genomic_DNA"/>
</dbReference>
<evidence type="ECO:0000256" key="14">
    <source>
        <dbReference type="SAM" id="MobiDB-lite"/>
    </source>
</evidence>
<keyword evidence="9" id="KW-0995">Kinetochore</keyword>
<organism evidence="16 17">
    <name type="scientific">Bemisia tabaci</name>
    <name type="common">Sweetpotato whitefly</name>
    <name type="synonym">Aleurodes tabaci</name>
    <dbReference type="NCBI Taxonomy" id="7038"/>
    <lineage>
        <taxon>Eukaryota</taxon>
        <taxon>Metazoa</taxon>
        <taxon>Ecdysozoa</taxon>
        <taxon>Arthropoda</taxon>
        <taxon>Hexapoda</taxon>
        <taxon>Insecta</taxon>
        <taxon>Pterygota</taxon>
        <taxon>Neoptera</taxon>
        <taxon>Paraneoptera</taxon>
        <taxon>Hemiptera</taxon>
        <taxon>Sternorrhyncha</taxon>
        <taxon>Aleyrodoidea</taxon>
        <taxon>Aleyrodidae</taxon>
        <taxon>Aleyrodinae</taxon>
        <taxon>Bemisia</taxon>
    </lineage>
</organism>
<dbReference type="KEGG" id="btab:109034195"/>
<keyword evidence="6" id="KW-0132">Cell division</keyword>
<feature type="domain" description="TOG" evidence="15">
    <location>
        <begin position="1"/>
        <end position="226"/>
    </location>
</feature>
<dbReference type="FunFam" id="1.25.10.10:FF:000063">
    <property type="entry name" value="Putative cytoskeleton-associated protein 5"/>
    <property type="match status" value="1"/>
</dbReference>
<dbReference type="FunFam" id="1.25.10.10:FF:000052">
    <property type="entry name" value="Cytoskeleton associated protein 5"/>
    <property type="match status" value="1"/>
</dbReference>
<dbReference type="InterPro" id="IPR034085">
    <property type="entry name" value="TOG"/>
</dbReference>
<dbReference type="GO" id="GO:0000922">
    <property type="term" value="C:spindle pole"/>
    <property type="evidence" value="ECO:0007669"/>
    <property type="project" value="UniProtKB-SubCell"/>
</dbReference>
<dbReference type="Pfam" id="PF12348">
    <property type="entry name" value="CLASP_N"/>
    <property type="match status" value="1"/>
</dbReference>
<evidence type="ECO:0000256" key="1">
    <source>
        <dbReference type="ARBA" id="ARBA00004300"/>
    </source>
</evidence>
<feature type="region of interest" description="Disordered" evidence="14">
    <location>
        <begin position="1803"/>
        <end position="1828"/>
    </location>
</feature>
<evidence type="ECO:0000256" key="4">
    <source>
        <dbReference type="ARBA" id="ARBA00022454"/>
    </source>
</evidence>
<dbReference type="InterPro" id="IPR011989">
    <property type="entry name" value="ARM-like"/>
</dbReference>
<dbReference type="GO" id="GO:0005874">
    <property type="term" value="C:microtubule"/>
    <property type="evidence" value="ECO:0007669"/>
    <property type="project" value="UniProtKB-ARBA"/>
</dbReference>
<keyword evidence="4" id="KW-0158">Chromosome</keyword>
<accession>A0A9P0EZA4</accession>
<evidence type="ECO:0000256" key="13">
    <source>
        <dbReference type="ARBA" id="ARBA00025722"/>
    </source>
</evidence>
<evidence type="ECO:0000256" key="8">
    <source>
        <dbReference type="ARBA" id="ARBA00022776"/>
    </source>
</evidence>
<dbReference type="InterPro" id="IPR045110">
    <property type="entry name" value="XMAP215"/>
</dbReference>
<dbReference type="SMART" id="SM01349">
    <property type="entry name" value="TOG"/>
    <property type="match status" value="5"/>
</dbReference>
<comment type="subcellular location">
    <subcellularLocation>
        <location evidence="2">Chromosome</location>
        <location evidence="2">Centromere</location>
        <location evidence="2">Kinetochore</location>
    </subcellularLocation>
    <subcellularLocation>
        <location evidence="1">Cytoplasm</location>
        <location evidence="1">Cytoskeleton</location>
        <location evidence="1">Microtubule organizing center</location>
        <location evidence="1">Centrosome</location>
    </subcellularLocation>
    <subcellularLocation>
        <location evidence="3">Cytoplasm</location>
        <location evidence="3">Cytoskeleton</location>
        <location evidence="3">Spindle pole</location>
    </subcellularLocation>
</comment>
<evidence type="ECO:0000256" key="6">
    <source>
        <dbReference type="ARBA" id="ARBA00022618"/>
    </source>
</evidence>
<dbReference type="GO" id="GO:0061863">
    <property type="term" value="F:microtubule plus end polymerase"/>
    <property type="evidence" value="ECO:0007669"/>
    <property type="project" value="InterPro"/>
</dbReference>
<dbReference type="FunFam" id="1.25.10.10:FF:000050">
    <property type="entry name" value="Cytoskeleton-associated protein 5 isoform X1"/>
    <property type="match status" value="1"/>
</dbReference>
<feature type="compositionally biased region" description="Basic and acidic residues" evidence="14">
    <location>
        <begin position="508"/>
        <end position="525"/>
    </location>
</feature>
<feature type="domain" description="TOG" evidence="15">
    <location>
        <begin position="579"/>
        <end position="811"/>
    </location>
</feature>
<dbReference type="GO" id="GO:0046785">
    <property type="term" value="P:microtubule polymerization"/>
    <property type="evidence" value="ECO:0007669"/>
    <property type="project" value="InterPro"/>
</dbReference>
<evidence type="ECO:0000256" key="12">
    <source>
        <dbReference type="ARBA" id="ARBA00023328"/>
    </source>
</evidence>
<reference evidence="16" key="1">
    <citation type="submission" date="2021-12" db="EMBL/GenBank/DDBJ databases">
        <authorList>
            <person name="King R."/>
        </authorList>
    </citation>
    <scope>NUCLEOTIDE SEQUENCE</scope>
</reference>
<dbReference type="PANTHER" id="PTHR12609">
    <property type="entry name" value="MICROTUBULE ASSOCIATED PROTEIN XMAP215"/>
    <property type="match status" value="1"/>
</dbReference>
<protein>
    <recommendedName>
        <fullName evidence="15">TOG domain-containing protein</fullName>
    </recommendedName>
</protein>
<dbReference type="SUPFAM" id="SSF48371">
    <property type="entry name" value="ARM repeat"/>
    <property type="match status" value="2"/>
</dbReference>
<feature type="region of interest" description="Disordered" evidence="14">
    <location>
        <begin position="1947"/>
        <end position="1980"/>
    </location>
</feature>
<feature type="compositionally biased region" description="Polar residues" evidence="14">
    <location>
        <begin position="561"/>
        <end position="572"/>
    </location>
</feature>
<keyword evidence="5" id="KW-0963">Cytoplasm</keyword>
<dbReference type="GO" id="GO:0005813">
    <property type="term" value="C:centrosome"/>
    <property type="evidence" value="ECO:0007669"/>
    <property type="project" value="UniProtKB-SubCell"/>
</dbReference>
<dbReference type="Pfam" id="PF21041">
    <property type="entry name" value="XMAP215_CLASP_TOG"/>
    <property type="match status" value="4"/>
</dbReference>
<sequence>MEEDTEYLKLPIEDQCVHKLWKARVHGYEEAKKLFSTLDEKSPEWNKYLGLIKKFVTDSNAVAQEKGLEATLAFVENAGPAGKTVGDTMAGIVNKCIAAPKTKTKDLAAQVTLMYIEIEKQEQVQEELMKGFEHKNPKTVAACVSVMTQAVREFGIKIFNVKTLVKKIPALLEDRDKNVREEGKAMVIEMYRWIGMALKPQLSNLKPVQIAELEPELEKMKNEPAVSTRYLRSQQEKQAYNAVETESGAGGDFPGEGCDGDEKVEIDPYDLMDPVDILSKLPKDFYSKLEEKKWQERKDALTTLEQILTDAPKLENGDYGDLVRALKKILTKDSNIVVVSLAAKCAAMLASGLKKRFQPYSAACLPSFLEKFREKKQSVVLPLRDAVDAIYNSTTLEAIQEDVIAALDNKNPSVKAEVAAFLGRCFCKCTPTILNKKLLKVYSAALLKTLNESDPLVRDSSADALGVAMKVVGEKVMMPFLPDVDALKLGKIKEGCEKAVITAKVTKTRDERPASAAPKVEEKPKAGSVAPKPVKRPIASGTITKSKSSLAKKTITGSTSNLASKSVKSTAAKTPPEREITDEEFEEKCESLLPPNLLNHLTDSSWKTRLAAAEQFLQLVESIGAGEAPSQVLFKVLTKKPGLKDNNFQVLKFRLDTLKRIAEKFPISSTALNIVLTDTASLLGDPKNGSAAAEALTLLAEASRLDLVSTEVLNYAFNTQKNPKVQQETLNWMSNAILEFGFVMEPKSLMDNVKKAVNATNVGVRSAGISLLGTMYLYMGQQLSMFFENDKAALVQQINTEFSRRAGETPPVPIRGKGAKQAESRKDADDDVEEEVEVPKVKIQDIVPRVDIRPQITDSLINELGDKNWKVRDEALDKLKVIITEARFISNGVGEAAALIQQRLSDSNAKITASALNLVIQIASAMGSSCKMYTSIFIPGVLKGLGDPKSFIHDPALKCLNTWGETCGFRELFDGEMIADALKSGSPALRSELWAWLTEKLPTLKSVPKEELTACLPTLYANLEDRNADVRKNSNEVIVPIMTHIGYQAMAAQVEKLKPASVTTIKGILDKNRAYVPIPEKPSSAKTAKSNAAPATASKPQNAASKQGAAPSVKSGGALKAKAATLKPVSRKKDEDIDSSPLLQVNSQKNQRSIDEHKMKVIKWNFTTPREEFFELLKEQMTTANVNKTLIANMFHADFKYHLKAIDLLNDDLMNNIPALKANLDLILKWMTLRFFDTNPSVLLKGLEYLQTVFSVLIEEQYQMLEFEASAFIPYLVLKVGDPKDAVRNSVKAIFKLIGSIYPVSKLFTYIMDGLKSKNARQRTECLEQLSWLIENFGISVCQPTPAAALKEVARQISDRDNGVRSAALNCVVAAYFLEGEKVLKMVGQISDKDMSLLEERIKRMSRNRPVASVRPIQQTPQASRVPVQPEPQMQPTPMKQTFNNADSESDEEQNYAETTPPLERRTSPKPLVEPHFSLDSAILEQIEATPVRYHIPKLAELDLNFLSEPHVMSPSKRKPEPVVSPLRPMSAGFYTSPIKNENSKVEKIISNLYNANVDTSVNAIKELDAVFNSDQEALGNYVEQIVFQLAKQLDLLSESNHSELVQNYNAILSFLLKLYNHPQLCTKASEGSLQQLLIQLISLLIEKKGSDNSTGMFVRAVNSLVFRVIDRSDHSNVICALLKLLHLSIASDKYSAHFQELVMKCVWKLLKKLPEWSDEIDYDRILFVINAFMKEYPSSFWKQQDSDTPLRTFKTVLHTMVKCKGTDLYVHIRKVANHPGENSELVCYANKLFKHLKVEEHASNENGSKKSENEDGKTSNGLPKTHLSKQVQDQLTNIFQKIGSQEETKVGLNLLYDLMCENPDISIEPHLSKSSKFFQDYIHQGLQTIKEERKKTNRLDLSGKEGESKTFYENNGNFEGKNDDGDEFLRYKKRLEGLQAQFSSTPKLSALSPNPKISQNNDSNSLFASKNINSNKQTDSSAELTFEAIQQRLARVQLDHPNKNLFQ</sequence>
<feature type="domain" description="TOG" evidence="15">
    <location>
        <begin position="845"/>
        <end position="1080"/>
    </location>
</feature>
<evidence type="ECO:0000313" key="17">
    <source>
        <dbReference type="Proteomes" id="UP001152759"/>
    </source>
</evidence>
<keyword evidence="17" id="KW-1185">Reference proteome</keyword>
<evidence type="ECO:0000256" key="7">
    <source>
        <dbReference type="ARBA" id="ARBA00022737"/>
    </source>
</evidence>
<feature type="domain" description="TOG" evidence="15">
    <location>
        <begin position="270"/>
        <end position="505"/>
    </location>
</feature>